<evidence type="ECO:0000256" key="7">
    <source>
        <dbReference type="SAM" id="SignalP"/>
    </source>
</evidence>
<dbReference type="Pfam" id="PF00450">
    <property type="entry name" value="Peptidase_S10"/>
    <property type="match status" value="1"/>
</dbReference>
<dbReference type="PANTHER" id="PTHR11802:SF189">
    <property type="entry name" value="CARBOXYPEPTIDASE"/>
    <property type="match status" value="1"/>
</dbReference>
<dbReference type="STRING" id="1073090.A0A1L9SNX3"/>
<proteinExistence type="inferred from homology"/>
<dbReference type="AlphaFoldDB" id="A0A1L9SNX3"/>
<evidence type="ECO:0000256" key="2">
    <source>
        <dbReference type="ARBA" id="ARBA00022645"/>
    </source>
</evidence>
<dbReference type="GO" id="GO:0006508">
    <property type="term" value="P:proteolysis"/>
    <property type="evidence" value="ECO:0007669"/>
    <property type="project" value="UniProtKB-KW"/>
</dbReference>
<dbReference type="PANTHER" id="PTHR11802">
    <property type="entry name" value="SERINE PROTEASE FAMILY S10 SERINE CARBOXYPEPTIDASE"/>
    <property type="match status" value="1"/>
</dbReference>
<keyword evidence="2" id="KW-0121">Carboxypeptidase</keyword>
<evidence type="ECO:0000256" key="1">
    <source>
        <dbReference type="ARBA" id="ARBA00009431"/>
    </source>
</evidence>
<name>A0A1L9SNX3_9EURO</name>
<keyword evidence="4 7" id="KW-0732">Signal</keyword>
<sequence>MALALLALPLLAAGVIAQFPPSPQDVRVVESRHEEGVSISYKEPGLCETTPGVKSYAGYVHFPPSSTEQYSTNTFFWFFESRNDPRHAPLAIWMNGGPGSSSMIGLLQENGPCMVTADSNGTELNPWSWNNYVNMLYIDQPNQVGFSYDELTNATYDQLTGKWDVADTPWKDADEIPVQNNTFYVGTVSSQNASATVNSTQNAAKALWHFAQIWLTEFPEYKPADERVSIWTESYGGRYGPSFTAYFQEQNERIADGSLTDGHSIHIDTLGIINGCVDLRTQVASYPAFAYNNTYGIEAINRTVYETAMDAFRRPGGCRDRIDDCHALAAVGDPLMTGANETVNAVCRDAENFCSNAVEGPYVEFAGRGYYDIAHVEQDPFPPPYFTGFLNADWVQNALGVPVNFTESSDAVYNGFTSVGDYPRSDVHGYLDDLAYLLDSGIKVALVYGDRDYACNWVGGEEASLAVNYSQAATFQSAGYTDLKTNASYIGGQVRQAGNFSFVRVYEAGHEVPAYQPQTAYEIFHRALFNRDLATGRTNTATDESYVTHGPSNTWHIKNEVPDSPEPTCYVRSLLATCTEEQIAAVVNGSAVKDYILVE</sequence>
<evidence type="ECO:0000313" key="9">
    <source>
        <dbReference type="Proteomes" id="UP000184188"/>
    </source>
</evidence>
<reference evidence="9" key="1">
    <citation type="journal article" date="2017" name="Genome Biol.">
        <title>Comparative genomics reveals high biological diversity and specific adaptations in the industrially and medically important fungal genus Aspergillus.</title>
        <authorList>
            <person name="de Vries R.P."/>
            <person name="Riley R."/>
            <person name="Wiebenga A."/>
            <person name="Aguilar-Osorio G."/>
            <person name="Amillis S."/>
            <person name="Uchima C.A."/>
            <person name="Anderluh G."/>
            <person name="Asadollahi M."/>
            <person name="Askin M."/>
            <person name="Barry K."/>
            <person name="Battaglia E."/>
            <person name="Bayram O."/>
            <person name="Benocci T."/>
            <person name="Braus-Stromeyer S.A."/>
            <person name="Caldana C."/>
            <person name="Canovas D."/>
            <person name="Cerqueira G.C."/>
            <person name="Chen F."/>
            <person name="Chen W."/>
            <person name="Choi C."/>
            <person name="Clum A."/>
            <person name="Dos Santos R.A."/>
            <person name="Damasio A.R."/>
            <person name="Diallinas G."/>
            <person name="Emri T."/>
            <person name="Fekete E."/>
            <person name="Flipphi M."/>
            <person name="Freyberg S."/>
            <person name="Gallo A."/>
            <person name="Gournas C."/>
            <person name="Habgood R."/>
            <person name="Hainaut M."/>
            <person name="Harispe M.L."/>
            <person name="Henrissat B."/>
            <person name="Hilden K.S."/>
            <person name="Hope R."/>
            <person name="Hossain A."/>
            <person name="Karabika E."/>
            <person name="Karaffa L."/>
            <person name="Karanyi Z."/>
            <person name="Krasevec N."/>
            <person name="Kuo A."/>
            <person name="Kusch H."/>
            <person name="LaButti K."/>
            <person name="Lagendijk E.L."/>
            <person name="Lapidus A."/>
            <person name="Levasseur A."/>
            <person name="Lindquist E."/>
            <person name="Lipzen A."/>
            <person name="Logrieco A.F."/>
            <person name="MacCabe A."/>
            <person name="Maekelae M.R."/>
            <person name="Malavazi I."/>
            <person name="Melin P."/>
            <person name="Meyer V."/>
            <person name="Mielnichuk N."/>
            <person name="Miskei M."/>
            <person name="Molnar A.P."/>
            <person name="Mule G."/>
            <person name="Ngan C.Y."/>
            <person name="Orejas M."/>
            <person name="Orosz E."/>
            <person name="Ouedraogo J.P."/>
            <person name="Overkamp K.M."/>
            <person name="Park H.-S."/>
            <person name="Perrone G."/>
            <person name="Piumi F."/>
            <person name="Punt P.J."/>
            <person name="Ram A.F."/>
            <person name="Ramon A."/>
            <person name="Rauscher S."/>
            <person name="Record E."/>
            <person name="Riano-Pachon D.M."/>
            <person name="Robert V."/>
            <person name="Roehrig J."/>
            <person name="Ruller R."/>
            <person name="Salamov A."/>
            <person name="Salih N.S."/>
            <person name="Samson R.A."/>
            <person name="Sandor E."/>
            <person name="Sanguinetti M."/>
            <person name="Schuetze T."/>
            <person name="Sepcic K."/>
            <person name="Shelest E."/>
            <person name="Sherlock G."/>
            <person name="Sophianopoulou V."/>
            <person name="Squina F.M."/>
            <person name="Sun H."/>
            <person name="Susca A."/>
            <person name="Todd R.B."/>
            <person name="Tsang A."/>
            <person name="Unkles S.E."/>
            <person name="van de Wiele N."/>
            <person name="van Rossen-Uffink D."/>
            <person name="Oliveira J.V."/>
            <person name="Vesth T.C."/>
            <person name="Visser J."/>
            <person name="Yu J.-H."/>
            <person name="Zhou M."/>
            <person name="Andersen M.R."/>
            <person name="Archer D.B."/>
            <person name="Baker S.E."/>
            <person name="Benoit I."/>
            <person name="Brakhage A.A."/>
            <person name="Braus G.H."/>
            <person name="Fischer R."/>
            <person name="Frisvad J.C."/>
            <person name="Goldman G.H."/>
            <person name="Houbraken J."/>
            <person name="Oakley B."/>
            <person name="Pocsi I."/>
            <person name="Scazzocchio C."/>
            <person name="Seiboth B."/>
            <person name="vanKuyk P.A."/>
            <person name="Wortman J."/>
            <person name="Dyer P.S."/>
            <person name="Grigoriev I.V."/>
        </authorList>
    </citation>
    <scope>NUCLEOTIDE SEQUENCE [LARGE SCALE GENOMIC DNA]</scope>
    <source>
        <strain evidence="9">CBS 506.65</strain>
    </source>
</reference>
<evidence type="ECO:0000256" key="6">
    <source>
        <dbReference type="ARBA" id="ARBA00023180"/>
    </source>
</evidence>
<accession>A0A1L9SNX3</accession>
<dbReference type="SUPFAM" id="SSF53474">
    <property type="entry name" value="alpha/beta-Hydrolases"/>
    <property type="match status" value="1"/>
</dbReference>
<dbReference type="VEuPathDB" id="FungiDB:ASPZODRAFT_90893"/>
<evidence type="ECO:0000256" key="3">
    <source>
        <dbReference type="ARBA" id="ARBA00022670"/>
    </source>
</evidence>
<feature type="signal peptide" evidence="7">
    <location>
        <begin position="1"/>
        <end position="17"/>
    </location>
</feature>
<dbReference type="Proteomes" id="UP000184188">
    <property type="component" value="Unassembled WGS sequence"/>
</dbReference>
<dbReference type="InterPro" id="IPR001563">
    <property type="entry name" value="Peptidase_S10"/>
</dbReference>
<dbReference type="Gene3D" id="3.40.50.1820">
    <property type="entry name" value="alpha/beta hydrolase"/>
    <property type="match status" value="1"/>
</dbReference>
<dbReference type="GO" id="GO:0004185">
    <property type="term" value="F:serine-type carboxypeptidase activity"/>
    <property type="evidence" value="ECO:0007669"/>
    <property type="project" value="InterPro"/>
</dbReference>
<comment type="similarity">
    <text evidence="1">Belongs to the peptidase S10 family.</text>
</comment>
<dbReference type="RefSeq" id="XP_022583408.1">
    <property type="nucleotide sequence ID" value="XM_022730411.1"/>
</dbReference>
<keyword evidence="9" id="KW-1185">Reference proteome</keyword>
<keyword evidence="3" id="KW-0645">Protease</keyword>
<dbReference type="GO" id="GO:0000324">
    <property type="term" value="C:fungal-type vacuole"/>
    <property type="evidence" value="ECO:0007669"/>
    <property type="project" value="TreeGrafter"/>
</dbReference>
<protein>
    <recommendedName>
        <fullName evidence="10">Carboxypeptidase</fullName>
    </recommendedName>
</protein>
<organism evidence="8 9">
    <name type="scientific">Penicilliopsis zonata CBS 506.65</name>
    <dbReference type="NCBI Taxonomy" id="1073090"/>
    <lineage>
        <taxon>Eukaryota</taxon>
        <taxon>Fungi</taxon>
        <taxon>Dikarya</taxon>
        <taxon>Ascomycota</taxon>
        <taxon>Pezizomycotina</taxon>
        <taxon>Eurotiomycetes</taxon>
        <taxon>Eurotiomycetidae</taxon>
        <taxon>Eurotiales</taxon>
        <taxon>Aspergillaceae</taxon>
        <taxon>Penicilliopsis</taxon>
    </lineage>
</organism>
<dbReference type="PRINTS" id="PR00724">
    <property type="entry name" value="CRBOXYPTASEC"/>
</dbReference>
<evidence type="ECO:0008006" key="10">
    <source>
        <dbReference type="Google" id="ProtNLM"/>
    </source>
</evidence>
<dbReference type="OrthoDB" id="443318at2759"/>
<dbReference type="GeneID" id="34616875"/>
<evidence type="ECO:0000256" key="5">
    <source>
        <dbReference type="ARBA" id="ARBA00022801"/>
    </source>
</evidence>
<dbReference type="EMBL" id="KV878338">
    <property type="protein sequence ID" value="OJJ48898.1"/>
    <property type="molecule type" value="Genomic_DNA"/>
</dbReference>
<keyword evidence="5" id="KW-0378">Hydrolase</keyword>
<dbReference type="InterPro" id="IPR029058">
    <property type="entry name" value="AB_hydrolase_fold"/>
</dbReference>
<feature type="chain" id="PRO_5012499341" description="Carboxypeptidase" evidence="7">
    <location>
        <begin position="18"/>
        <end position="599"/>
    </location>
</feature>
<keyword evidence="6" id="KW-0325">Glycoprotein</keyword>
<evidence type="ECO:0000256" key="4">
    <source>
        <dbReference type="ARBA" id="ARBA00022729"/>
    </source>
</evidence>
<gene>
    <name evidence="8" type="ORF">ASPZODRAFT_90893</name>
</gene>
<evidence type="ECO:0000313" key="8">
    <source>
        <dbReference type="EMBL" id="OJJ48898.1"/>
    </source>
</evidence>